<accession>A0A9C7F7F1</accession>
<evidence type="ECO:0000256" key="1">
    <source>
        <dbReference type="SAM" id="MobiDB-lite"/>
    </source>
</evidence>
<feature type="compositionally biased region" description="Polar residues" evidence="1">
    <location>
        <begin position="1"/>
        <end position="18"/>
    </location>
</feature>
<feature type="region of interest" description="Disordered" evidence="1">
    <location>
        <begin position="1"/>
        <end position="20"/>
    </location>
</feature>
<proteinExistence type="predicted"/>
<sequence>MGDNTNVCSGSTSGNRMENSIINSTTTSFSKMKINDGERSPTITTTTFRDIQLKHLERERKEFFTKYNQISTNSNISKPFHIIPTFSTIKIEKNELDPGYVENQTRTQSPMDISDDETSIVISCVDIKKNSFSSSPSLSDGAASYFRIPIPIKHRMKNISNLKINNTLRRCNKVDSFSRLQSRHFKNAYREFMENDIGMIFINSDQKQRSLIRIQHEIKGGEISVEGTFLREGKTDTSYNSNNNDDGNNNFKSPKYPLERHIMKISISKSQFHFISDMVIKKSHSDEFDLRIPTDKKNIFNKKVGGDVVEYVDVDNYDTVYSLTKPPAFSF</sequence>
<dbReference type="EMBL" id="LC738883">
    <property type="protein sequence ID" value="BDT63359.1"/>
    <property type="molecule type" value="Genomic_DNA"/>
</dbReference>
<name>A0A9C7F7F1_9VIRU</name>
<reference evidence="2" key="1">
    <citation type="submission" date="2022-10" db="EMBL/GenBank/DDBJ databases">
        <title>Genome sequences of endogenous nimaviruses in decapod crustaceans.</title>
        <authorList>
            <person name="Kawato S."/>
            <person name="Nozaki R."/>
            <person name="Kondo H."/>
            <person name="Hirono I."/>
        </authorList>
    </citation>
    <scope>NUCLEOTIDE SEQUENCE</scope>
    <source>
        <strain evidence="2">TUMSAT20210906</strain>
    </source>
</reference>
<protein>
    <submittedName>
        <fullName evidence="2">Uncharacterized protein</fullName>
    </submittedName>
</protein>
<organism evidence="2">
    <name type="scientific">Armadillidium vulgare clopovirus</name>
    <dbReference type="NCBI Taxonomy" id="2984284"/>
    <lineage>
        <taxon>Viruses</taxon>
        <taxon>Viruses incertae sedis</taxon>
        <taxon>Naldaviricetes</taxon>
        <taxon>Nimaviridae</taxon>
    </lineage>
</organism>
<evidence type="ECO:0000313" key="2">
    <source>
        <dbReference type="EMBL" id="BDT63359.1"/>
    </source>
</evidence>